<dbReference type="AlphaFoldDB" id="A0A3M0BK90"/>
<dbReference type="OrthoDB" id="9477at2"/>
<accession>A0A3M0BK90</accession>
<name>A0A3M0BK90_9AQUI</name>
<dbReference type="Proteomes" id="UP000280842">
    <property type="component" value="Unassembled WGS sequence"/>
</dbReference>
<organism evidence="1 2">
    <name type="scientific">Hydrogenothermus marinus</name>
    <dbReference type="NCBI Taxonomy" id="133270"/>
    <lineage>
        <taxon>Bacteria</taxon>
        <taxon>Pseudomonadati</taxon>
        <taxon>Aquificota</taxon>
        <taxon>Aquificia</taxon>
        <taxon>Aquificales</taxon>
        <taxon>Hydrogenothermaceae</taxon>
        <taxon>Hydrogenothermus</taxon>
    </lineage>
</organism>
<sequence>MSDFFQNGLITTLQRLRSRNLEELEKELEGFAKRRNMVLLLPALYSEFEGPAMPKIVEELKKIKYLYRIVLSLDKADEKQFKKVKEIMSEIPTDVKIVWHDGPNMQKIYKEIEEKKFKIGLRGKGRSVWMTLGYILSDINAYAIALHDCDIVNYSRELPARLFYPIVHPALDFEFSKGYYPRFKDKLYGRVTRLYYTPLIRALKKFLGCNRFLEYLDSFRYALSGEFAFIRSLARGLRISPSWGLEVSMLSEVYQNTSVNRICQVELMENFEHKHKEVGSSAEEGLIKMATDIAKTLFRVLSQDGVELSDSFFRSLLTTYLLEATKSIEKYNALSLINGLEYDRHSEITAVEKFVQALKIAKDEFSQDPIGEPNLPAWIRVRAAIPDISEKLIKAVEDDNK</sequence>
<reference evidence="1 2" key="1">
    <citation type="submission" date="2018-10" db="EMBL/GenBank/DDBJ databases">
        <title>Genomic Encyclopedia of Archaeal and Bacterial Type Strains, Phase II (KMG-II): from individual species to whole genera.</title>
        <authorList>
            <person name="Goeker M."/>
        </authorList>
    </citation>
    <scope>NUCLEOTIDE SEQUENCE [LARGE SCALE GENOMIC DNA]</scope>
    <source>
        <strain evidence="1 2">VM1</strain>
    </source>
</reference>
<dbReference type="SUPFAM" id="SSF53448">
    <property type="entry name" value="Nucleotide-diphospho-sugar transferases"/>
    <property type="match status" value="1"/>
</dbReference>
<gene>
    <name evidence="1" type="ORF">CLV39_0386</name>
</gene>
<dbReference type="EMBL" id="REFO01000010">
    <property type="protein sequence ID" value="RMA97760.1"/>
    <property type="molecule type" value="Genomic_DNA"/>
</dbReference>
<dbReference type="RefSeq" id="WP_121922528.1">
    <property type="nucleotide sequence ID" value="NZ_REFO01000010.1"/>
</dbReference>
<dbReference type="InterPro" id="IPR029044">
    <property type="entry name" value="Nucleotide-diphossugar_trans"/>
</dbReference>
<protein>
    <submittedName>
        <fullName evidence="1">Glucosyl-3-phosphoglycerate synthase</fullName>
    </submittedName>
</protein>
<comment type="caution">
    <text evidence="1">The sequence shown here is derived from an EMBL/GenBank/DDBJ whole genome shotgun (WGS) entry which is preliminary data.</text>
</comment>
<evidence type="ECO:0000313" key="2">
    <source>
        <dbReference type="Proteomes" id="UP000280842"/>
    </source>
</evidence>
<dbReference type="Gene3D" id="3.90.550.10">
    <property type="entry name" value="Spore Coat Polysaccharide Biosynthesis Protein SpsA, Chain A"/>
    <property type="match status" value="1"/>
</dbReference>
<keyword evidence="2" id="KW-1185">Reference proteome</keyword>
<proteinExistence type="predicted"/>
<evidence type="ECO:0000313" key="1">
    <source>
        <dbReference type="EMBL" id="RMA97760.1"/>
    </source>
</evidence>